<dbReference type="GO" id="GO:0005840">
    <property type="term" value="C:ribosome"/>
    <property type="evidence" value="ECO:0007669"/>
    <property type="project" value="UniProtKB-KW"/>
</dbReference>
<dbReference type="EMBL" id="FOSR01000006">
    <property type="protein sequence ID" value="SFK78276.1"/>
    <property type="molecule type" value="Genomic_DNA"/>
</dbReference>
<keyword evidence="5" id="KW-0687">Ribonucleoprotein</keyword>
<dbReference type="GO" id="GO:0008999">
    <property type="term" value="F:protein-N-terminal-alanine acetyltransferase activity"/>
    <property type="evidence" value="ECO:0007669"/>
    <property type="project" value="TreeGrafter"/>
</dbReference>
<protein>
    <submittedName>
        <fullName evidence="5">[SSU ribosomal protein S5P]-alanine acetyltransferase</fullName>
    </submittedName>
</protein>
<evidence type="ECO:0000256" key="2">
    <source>
        <dbReference type="ARBA" id="ARBA00023315"/>
    </source>
</evidence>
<organism evidence="5 6">
    <name type="scientific">Rhodanobacter glycinis</name>
    <dbReference type="NCBI Taxonomy" id="582702"/>
    <lineage>
        <taxon>Bacteria</taxon>
        <taxon>Pseudomonadati</taxon>
        <taxon>Pseudomonadota</taxon>
        <taxon>Gammaproteobacteria</taxon>
        <taxon>Lysobacterales</taxon>
        <taxon>Rhodanobacteraceae</taxon>
        <taxon>Rhodanobacter</taxon>
    </lineage>
</organism>
<sequence length="184" mass="20671">MIVLPELETPRTRIRLMAGPDTQALLRYRSENREHLAPWEPLRDATYYTPEHCARTIADGREAARLDRGYPLAVFDTGETEILATITFANVMRGPFQACLLGYGAAARTQGQGLMYEALQAALGWAFGELDLHRVMANHLPINERSARLLARLGFEREGYAKSYLRIAGTWQDHVLTAKTRPGD</sequence>
<keyword evidence="6" id="KW-1185">Reference proteome</keyword>
<dbReference type="PANTHER" id="PTHR43792:SF8">
    <property type="entry name" value="[RIBOSOMAL PROTEIN US5]-ALANINE N-ACETYLTRANSFERASE"/>
    <property type="match status" value="1"/>
</dbReference>
<keyword evidence="1 5" id="KW-0808">Transferase</keyword>
<gene>
    <name evidence="5" type="ORF">SAMN05192579_106191</name>
</gene>
<dbReference type="PROSITE" id="PS51186">
    <property type="entry name" value="GNAT"/>
    <property type="match status" value="1"/>
</dbReference>
<reference evidence="6" key="1">
    <citation type="submission" date="2016-10" db="EMBL/GenBank/DDBJ databases">
        <authorList>
            <person name="Varghese N."/>
            <person name="Submissions S."/>
        </authorList>
    </citation>
    <scope>NUCLEOTIDE SEQUENCE [LARGE SCALE GENOMIC DNA]</scope>
    <source>
        <strain evidence="6">MO64</strain>
    </source>
</reference>
<accession>A0A1I4CDN7</accession>
<dbReference type="InterPro" id="IPR016181">
    <property type="entry name" value="Acyl_CoA_acyltransferase"/>
</dbReference>
<keyword evidence="5" id="KW-0689">Ribosomal protein</keyword>
<evidence type="ECO:0000313" key="6">
    <source>
        <dbReference type="Proteomes" id="UP000198725"/>
    </source>
</evidence>
<dbReference type="RefSeq" id="WP_092703340.1">
    <property type="nucleotide sequence ID" value="NZ_FOSR01000006.1"/>
</dbReference>
<evidence type="ECO:0000256" key="1">
    <source>
        <dbReference type="ARBA" id="ARBA00022679"/>
    </source>
</evidence>
<dbReference type="Pfam" id="PF13302">
    <property type="entry name" value="Acetyltransf_3"/>
    <property type="match status" value="1"/>
</dbReference>
<evidence type="ECO:0000313" key="5">
    <source>
        <dbReference type="EMBL" id="SFK78276.1"/>
    </source>
</evidence>
<dbReference type="InterPro" id="IPR051531">
    <property type="entry name" value="N-acetyltransferase"/>
</dbReference>
<comment type="similarity">
    <text evidence="3">Belongs to the acetyltransferase family. RimJ subfamily.</text>
</comment>
<dbReference type="SUPFAM" id="SSF55729">
    <property type="entry name" value="Acyl-CoA N-acyltransferases (Nat)"/>
    <property type="match status" value="1"/>
</dbReference>
<keyword evidence="2" id="KW-0012">Acyltransferase</keyword>
<dbReference type="Proteomes" id="UP000198725">
    <property type="component" value="Unassembled WGS sequence"/>
</dbReference>
<proteinExistence type="inferred from homology"/>
<dbReference type="AlphaFoldDB" id="A0A1I4CDN7"/>
<feature type="domain" description="N-acetyltransferase" evidence="4">
    <location>
        <begin position="26"/>
        <end position="182"/>
    </location>
</feature>
<dbReference type="Gene3D" id="3.40.630.30">
    <property type="match status" value="1"/>
</dbReference>
<dbReference type="GO" id="GO:0005737">
    <property type="term" value="C:cytoplasm"/>
    <property type="evidence" value="ECO:0007669"/>
    <property type="project" value="TreeGrafter"/>
</dbReference>
<dbReference type="InterPro" id="IPR000182">
    <property type="entry name" value="GNAT_dom"/>
</dbReference>
<evidence type="ECO:0000256" key="3">
    <source>
        <dbReference type="ARBA" id="ARBA00038502"/>
    </source>
</evidence>
<name>A0A1I4CDN7_9GAMM</name>
<dbReference type="PANTHER" id="PTHR43792">
    <property type="entry name" value="GNAT FAMILY, PUTATIVE (AFU_ORTHOLOGUE AFUA_3G00765)-RELATED-RELATED"/>
    <property type="match status" value="1"/>
</dbReference>
<evidence type="ECO:0000259" key="4">
    <source>
        <dbReference type="PROSITE" id="PS51186"/>
    </source>
</evidence>